<dbReference type="OrthoDB" id="5325276at2759"/>
<reference evidence="2" key="1">
    <citation type="submission" date="2023-01" db="EMBL/GenBank/DDBJ databases">
        <authorList>
            <person name="Van Ghelder C."/>
            <person name="Rancurel C."/>
        </authorList>
    </citation>
    <scope>NUCLEOTIDE SEQUENCE</scope>
    <source>
        <strain evidence="2">CNCM I-4278</strain>
    </source>
</reference>
<protein>
    <submittedName>
        <fullName evidence="2">Uncharacterized protein</fullName>
    </submittedName>
</protein>
<keyword evidence="3" id="KW-1185">Reference proteome</keyword>
<proteinExistence type="predicted"/>
<feature type="region of interest" description="Disordered" evidence="1">
    <location>
        <begin position="168"/>
        <end position="267"/>
    </location>
</feature>
<organism evidence="2 3">
    <name type="scientific">Periconia digitata</name>
    <dbReference type="NCBI Taxonomy" id="1303443"/>
    <lineage>
        <taxon>Eukaryota</taxon>
        <taxon>Fungi</taxon>
        <taxon>Dikarya</taxon>
        <taxon>Ascomycota</taxon>
        <taxon>Pezizomycotina</taxon>
        <taxon>Dothideomycetes</taxon>
        <taxon>Pleosporomycetidae</taxon>
        <taxon>Pleosporales</taxon>
        <taxon>Massarineae</taxon>
        <taxon>Periconiaceae</taxon>
        <taxon>Periconia</taxon>
    </lineage>
</organism>
<dbReference type="AlphaFoldDB" id="A0A9W4U239"/>
<evidence type="ECO:0000313" key="3">
    <source>
        <dbReference type="Proteomes" id="UP001152607"/>
    </source>
</evidence>
<dbReference type="EMBL" id="CAOQHR010000001">
    <property type="protein sequence ID" value="CAI6247312.1"/>
    <property type="molecule type" value="Genomic_DNA"/>
</dbReference>
<feature type="compositionally biased region" description="Polar residues" evidence="1">
    <location>
        <begin position="45"/>
        <end position="58"/>
    </location>
</feature>
<feature type="region of interest" description="Disordered" evidence="1">
    <location>
        <begin position="123"/>
        <end position="155"/>
    </location>
</feature>
<gene>
    <name evidence="2" type="ORF">PDIGIT_LOCUS823</name>
</gene>
<comment type="caution">
    <text evidence="2">The sequence shown here is derived from an EMBL/GenBank/DDBJ whole genome shotgun (WGS) entry which is preliminary data.</text>
</comment>
<feature type="compositionally biased region" description="Basic and acidic residues" evidence="1">
    <location>
        <begin position="59"/>
        <end position="71"/>
    </location>
</feature>
<feature type="compositionally biased region" description="Basic and acidic residues" evidence="1">
    <location>
        <begin position="255"/>
        <end position="266"/>
    </location>
</feature>
<evidence type="ECO:0000256" key="1">
    <source>
        <dbReference type="SAM" id="MobiDB-lite"/>
    </source>
</evidence>
<feature type="compositionally biased region" description="Basic and acidic residues" evidence="1">
    <location>
        <begin position="217"/>
        <end position="237"/>
    </location>
</feature>
<evidence type="ECO:0000313" key="2">
    <source>
        <dbReference type="EMBL" id="CAI6247312.1"/>
    </source>
</evidence>
<feature type="compositionally biased region" description="Polar residues" evidence="1">
    <location>
        <begin position="168"/>
        <end position="182"/>
    </location>
</feature>
<name>A0A9W4U239_9PLEO</name>
<dbReference type="PANTHER" id="PTHR38703:SF1">
    <property type="entry name" value="ALLERGEN"/>
    <property type="match status" value="1"/>
</dbReference>
<feature type="compositionally biased region" description="Polar residues" evidence="1">
    <location>
        <begin position="133"/>
        <end position="145"/>
    </location>
</feature>
<sequence>MREALKSFIRKVLRREKNGQPQQARSKQQRHTDAVAAASPRTKTRSSLPNSTAPTNHATVKDDSKQKDIHHHEKSRQFTQSPLERREGSNVTGTHSVLPGSVDPFVAENYEAYLPVISSIEPETNGPLHKDTGNFTTKATQVTDDVQSEDAVGDTSFDSTNLDLSLQTESDHVASSASSCYSDPTEDHTKESPMSTNRIKRKSIPSNVAMEETIPQETREKVDDPEDLAVKDVRDRQTNIPDGPIMSGDTTSFNGEHEKSMDDVRSQARSPIIDSNVRSHSHGVLGGQEQVSKHFNLADLDGIVNLKDSVDVEKSVEIAPAVQHEVVKPKEHEIVEERIFREIHNHEVYHRILPVHDVEILPARHFVHDPNGKLIEVSGDPFPHLAGVEKRWEINRKQQIASELTPHRPMQVGPKIIADKTYMTEEGYPRRETTILHPPELEDLKGYEGPVMPIVFDHHSPEAIEQTQSERVKSYESFPPIRSVWLEDMINALPQTASQSDRVSSTYTQAQSGAISWR</sequence>
<dbReference type="Proteomes" id="UP001152607">
    <property type="component" value="Unassembled WGS sequence"/>
</dbReference>
<dbReference type="PANTHER" id="PTHR38703">
    <property type="entry name" value="CHROMOSOME 8, WHOLE GENOME SHOTGUN SEQUENCE"/>
    <property type="match status" value="1"/>
</dbReference>
<accession>A0A9W4U239</accession>
<feature type="region of interest" description="Disordered" evidence="1">
    <location>
        <begin position="13"/>
        <end position="102"/>
    </location>
</feature>